<dbReference type="PANTHER" id="PTHR42784">
    <property type="entry name" value="PYRANOSE 2-OXIDASE"/>
    <property type="match status" value="1"/>
</dbReference>
<reference evidence="8 9" key="1">
    <citation type="submission" date="2016-11" db="EMBL/GenBank/DDBJ databases">
        <authorList>
            <person name="Jaros S."/>
            <person name="Januszkiewicz K."/>
            <person name="Wedrychowicz H."/>
        </authorList>
    </citation>
    <scope>NUCLEOTIDE SEQUENCE [LARGE SCALE GENOMIC DNA]</scope>
    <source>
        <strain evidence="8 9">ATCC 23634</strain>
    </source>
</reference>
<dbReference type="STRING" id="665118.SAMN02983003_3104"/>
<dbReference type="InterPro" id="IPR036188">
    <property type="entry name" value="FAD/NAD-bd_sf"/>
</dbReference>
<dbReference type="InterPro" id="IPR007867">
    <property type="entry name" value="GMC_OxRtase_C"/>
</dbReference>
<dbReference type="Pfam" id="PF13450">
    <property type="entry name" value="NAD_binding_8"/>
    <property type="match status" value="1"/>
</dbReference>
<organism evidence="8 9">
    <name type="scientific">Devosia enhydra</name>
    <dbReference type="NCBI Taxonomy" id="665118"/>
    <lineage>
        <taxon>Bacteria</taxon>
        <taxon>Pseudomonadati</taxon>
        <taxon>Pseudomonadota</taxon>
        <taxon>Alphaproteobacteria</taxon>
        <taxon>Hyphomicrobiales</taxon>
        <taxon>Devosiaceae</taxon>
        <taxon>Devosia</taxon>
    </lineage>
</organism>
<sequence length="500" mass="52510">MTKTEHPDVIIVGSGPTGSAYARTLRTLIPDLTILMLEAGPALGGRLGQHVEAIPPGAQRQAAAIASQGPATAPYDPASRAEWSRRIAGGDDASLLRRPGLFVANHADLHSGDAAFAGFAAANVGGMGAHWSGGCPRPARSEYPDLFNDAEMDALLTEAEAMLSVTPDLFAGDPGLDAMIAILRPAFAEGRPADRRVRTMPMAAGRVDGELCTHGVDVILGDLLENDPAFTLRPNATVLRILHENGSATGVEVHDRLADSIARIPCRAVVVAADSLHGPQLLHASGIRPPALGRNLNEHFQVSLLAELDTAATPKGMMWIPCLGDAFPFSVTIGGANPGHMPFDRPQDHALAFISVFCAGDITPDNRLRFDDEARDWRGLPRLSVDLRLTGNDQSTLAAARALTLSIADAVGRPLPGHMPISPPLGSSLHYQGTLRMGLRPDDSVSDRNSRVWGFSNLHVAGNGVLPTATATNPTLMSVSLAIAGARALATRLSEGGLDA</sequence>
<dbReference type="EMBL" id="FPKU01000003">
    <property type="protein sequence ID" value="SFZ85932.1"/>
    <property type="molecule type" value="Genomic_DNA"/>
</dbReference>
<evidence type="ECO:0000259" key="7">
    <source>
        <dbReference type="Pfam" id="PF05199"/>
    </source>
</evidence>
<dbReference type="Pfam" id="PF05199">
    <property type="entry name" value="GMC_oxred_C"/>
    <property type="match status" value="1"/>
</dbReference>
<feature type="domain" description="Glucose-methanol-choline oxidoreductase N-terminal" evidence="6">
    <location>
        <begin position="231"/>
        <end position="300"/>
    </location>
</feature>
<proteinExistence type="inferred from homology"/>
<dbReference type="RefSeq" id="WP_072345142.1">
    <property type="nucleotide sequence ID" value="NZ_FPKU01000003.1"/>
</dbReference>
<dbReference type="Proteomes" id="UP000183447">
    <property type="component" value="Unassembled WGS sequence"/>
</dbReference>
<dbReference type="InterPro" id="IPR000172">
    <property type="entry name" value="GMC_OxRdtase_N"/>
</dbReference>
<comment type="similarity">
    <text evidence="2">Belongs to the GMC oxidoreductase family.</text>
</comment>
<gene>
    <name evidence="8" type="ORF">SAMN02983003_3104</name>
</gene>
<evidence type="ECO:0000313" key="9">
    <source>
        <dbReference type="Proteomes" id="UP000183447"/>
    </source>
</evidence>
<dbReference type="SUPFAM" id="SSF51905">
    <property type="entry name" value="FAD/NAD(P)-binding domain"/>
    <property type="match status" value="1"/>
</dbReference>
<evidence type="ECO:0000256" key="5">
    <source>
        <dbReference type="ARBA" id="ARBA00023002"/>
    </source>
</evidence>
<evidence type="ECO:0000256" key="4">
    <source>
        <dbReference type="ARBA" id="ARBA00022827"/>
    </source>
</evidence>
<accession>A0A1K2I2F0</accession>
<dbReference type="PANTHER" id="PTHR42784:SF1">
    <property type="entry name" value="PYRANOSE 2-OXIDASE"/>
    <property type="match status" value="1"/>
</dbReference>
<evidence type="ECO:0000256" key="1">
    <source>
        <dbReference type="ARBA" id="ARBA00001974"/>
    </source>
</evidence>
<evidence type="ECO:0000256" key="2">
    <source>
        <dbReference type="ARBA" id="ARBA00010790"/>
    </source>
</evidence>
<evidence type="ECO:0000259" key="6">
    <source>
        <dbReference type="Pfam" id="PF00732"/>
    </source>
</evidence>
<evidence type="ECO:0000256" key="3">
    <source>
        <dbReference type="ARBA" id="ARBA00022630"/>
    </source>
</evidence>
<keyword evidence="9" id="KW-1185">Reference proteome</keyword>
<dbReference type="Pfam" id="PF00732">
    <property type="entry name" value="GMC_oxred_N"/>
    <property type="match status" value="1"/>
</dbReference>
<dbReference type="InterPro" id="IPR051473">
    <property type="entry name" value="P2Ox-like"/>
</dbReference>
<keyword evidence="4" id="KW-0274">FAD</keyword>
<dbReference type="SUPFAM" id="SSF54373">
    <property type="entry name" value="FAD-linked reductases, C-terminal domain"/>
    <property type="match status" value="1"/>
</dbReference>
<evidence type="ECO:0000313" key="8">
    <source>
        <dbReference type="EMBL" id="SFZ85932.1"/>
    </source>
</evidence>
<dbReference type="GO" id="GO:0050660">
    <property type="term" value="F:flavin adenine dinucleotide binding"/>
    <property type="evidence" value="ECO:0007669"/>
    <property type="project" value="InterPro"/>
</dbReference>
<dbReference type="Gene3D" id="3.50.50.60">
    <property type="entry name" value="FAD/NAD(P)-binding domain"/>
    <property type="match status" value="2"/>
</dbReference>
<dbReference type="GO" id="GO:0016614">
    <property type="term" value="F:oxidoreductase activity, acting on CH-OH group of donors"/>
    <property type="evidence" value="ECO:0007669"/>
    <property type="project" value="InterPro"/>
</dbReference>
<keyword evidence="5" id="KW-0560">Oxidoreductase</keyword>
<keyword evidence="3" id="KW-0285">Flavoprotein</keyword>
<name>A0A1K2I2F0_9HYPH</name>
<dbReference type="AlphaFoldDB" id="A0A1K2I2F0"/>
<comment type="cofactor">
    <cofactor evidence="1">
        <name>FAD</name>
        <dbReference type="ChEBI" id="CHEBI:57692"/>
    </cofactor>
</comment>
<protein>
    <submittedName>
        <fullName evidence="8">Choline dehydrogenase</fullName>
    </submittedName>
</protein>
<feature type="domain" description="Glucose-methanol-choline oxidoreductase C-terminal" evidence="7">
    <location>
        <begin position="365"/>
        <end position="482"/>
    </location>
</feature>